<evidence type="ECO:0000256" key="1">
    <source>
        <dbReference type="SAM" id="MobiDB-lite"/>
    </source>
</evidence>
<gene>
    <name evidence="3" type="ORF">SAMN05421802_1166</name>
</gene>
<sequence length="67" mass="7546">MTNAELPEQHSDEHLELSRQEFDRENLSDADIEQIKEQREGDKPDTIFVLVVGLVIMGVAVRNIVAG</sequence>
<evidence type="ECO:0000313" key="3">
    <source>
        <dbReference type="EMBL" id="SIQ48997.1"/>
    </source>
</evidence>
<evidence type="ECO:0000313" key="4">
    <source>
        <dbReference type="Proteomes" id="UP000185547"/>
    </source>
</evidence>
<protein>
    <submittedName>
        <fullName evidence="3">Uncharacterized protein</fullName>
    </submittedName>
</protein>
<dbReference type="Proteomes" id="UP000185547">
    <property type="component" value="Unassembled WGS sequence"/>
</dbReference>
<proteinExistence type="predicted"/>
<feature type="transmembrane region" description="Helical" evidence="2">
    <location>
        <begin position="47"/>
        <end position="65"/>
    </location>
</feature>
<accession>A0A9X8WIU9</accession>
<reference evidence="3 4" key="1">
    <citation type="submission" date="2017-01" db="EMBL/GenBank/DDBJ databases">
        <authorList>
            <person name="Varghese N."/>
            <person name="Submissions S."/>
        </authorList>
    </citation>
    <scope>NUCLEOTIDE SEQUENCE [LARGE SCALE GENOMIC DNA]</scope>
    <source>
        <strain evidence="3 4">DSM 44280</strain>
    </source>
</reference>
<evidence type="ECO:0000256" key="2">
    <source>
        <dbReference type="SAM" id="Phobius"/>
    </source>
</evidence>
<keyword evidence="4" id="KW-1185">Reference proteome</keyword>
<keyword evidence="2" id="KW-0812">Transmembrane</keyword>
<dbReference type="EMBL" id="FTMH01000016">
    <property type="protein sequence ID" value="SIQ48997.1"/>
    <property type="molecule type" value="Genomic_DNA"/>
</dbReference>
<organism evidence="3 4">
    <name type="scientific">Corynebacterium afermentans</name>
    <dbReference type="NCBI Taxonomy" id="38286"/>
    <lineage>
        <taxon>Bacteria</taxon>
        <taxon>Bacillati</taxon>
        <taxon>Actinomycetota</taxon>
        <taxon>Actinomycetes</taxon>
        <taxon>Mycobacteriales</taxon>
        <taxon>Corynebacteriaceae</taxon>
        <taxon>Corynebacterium</taxon>
    </lineage>
</organism>
<dbReference type="AlphaFoldDB" id="A0A9X8WIU9"/>
<keyword evidence="2" id="KW-0472">Membrane</keyword>
<feature type="compositionally biased region" description="Basic and acidic residues" evidence="1">
    <location>
        <begin position="7"/>
        <end position="26"/>
    </location>
</feature>
<name>A0A9X8WIU9_9CORY</name>
<comment type="caution">
    <text evidence="3">The sequence shown here is derived from an EMBL/GenBank/DDBJ whole genome shotgun (WGS) entry which is preliminary data.</text>
</comment>
<dbReference type="RefSeq" id="WP_063937139.1">
    <property type="nucleotide sequence ID" value="NZ_FTMH01000016.1"/>
</dbReference>
<keyword evidence="2" id="KW-1133">Transmembrane helix</keyword>
<feature type="region of interest" description="Disordered" evidence="1">
    <location>
        <begin position="1"/>
        <end position="26"/>
    </location>
</feature>